<keyword evidence="5" id="KW-0472">Membrane</keyword>
<keyword evidence="6" id="KW-0998">Cell outer membrane</keyword>
<dbReference type="RefSeq" id="WP_129018577.1">
    <property type="nucleotide sequence ID" value="NZ_SDDZ01000014.1"/>
</dbReference>
<dbReference type="InterPro" id="IPR012640">
    <property type="entry name" value="Membr_lipoprot_lipid_attach_CS"/>
</dbReference>
<feature type="domain" description="SusD-like N-terminal" evidence="8">
    <location>
        <begin position="69"/>
        <end position="223"/>
    </location>
</feature>
<dbReference type="InterPro" id="IPR033985">
    <property type="entry name" value="SusD-like_N"/>
</dbReference>
<dbReference type="OrthoDB" id="621570at2"/>
<dbReference type="AlphaFoldDB" id="A0A4Q0XD33"/>
<evidence type="ECO:0000313" key="10">
    <source>
        <dbReference type="Proteomes" id="UP000289792"/>
    </source>
</evidence>
<protein>
    <recommendedName>
        <fullName evidence="3">Type IV secretion system putative lipoprotein virB7</fullName>
    </recommendedName>
</protein>
<evidence type="ECO:0000256" key="3">
    <source>
        <dbReference type="ARBA" id="ARBA00017922"/>
    </source>
</evidence>
<feature type="domain" description="RagB/SusD" evidence="7">
    <location>
        <begin position="317"/>
        <end position="458"/>
    </location>
</feature>
<evidence type="ECO:0000313" key="9">
    <source>
        <dbReference type="EMBL" id="RXJ45388.1"/>
    </source>
</evidence>
<evidence type="ECO:0000256" key="6">
    <source>
        <dbReference type="ARBA" id="ARBA00023237"/>
    </source>
</evidence>
<accession>A0A4Q0XD33</accession>
<dbReference type="Pfam" id="PF14322">
    <property type="entry name" value="SusD-like_3"/>
    <property type="match status" value="1"/>
</dbReference>
<gene>
    <name evidence="9" type="ORF">ESZ48_16350</name>
</gene>
<comment type="subcellular location">
    <subcellularLocation>
        <location evidence="1">Cell outer membrane</location>
    </subcellularLocation>
</comment>
<keyword evidence="4" id="KW-0732">Signal</keyword>
<comment type="similarity">
    <text evidence="2">Belongs to the SusD family.</text>
</comment>
<evidence type="ECO:0000256" key="2">
    <source>
        <dbReference type="ARBA" id="ARBA00006275"/>
    </source>
</evidence>
<proteinExistence type="inferred from homology"/>
<keyword evidence="10" id="KW-1185">Reference proteome</keyword>
<evidence type="ECO:0000256" key="1">
    <source>
        <dbReference type="ARBA" id="ARBA00004442"/>
    </source>
</evidence>
<dbReference type="Gene3D" id="1.25.40.390">
    <property type="match status" value="1"/>
</dbReference>
<dbReference type="SUPFAM" id="SSF48452">
    <property type="entry name" value="TPR-like"/>
    <property type="match status" value="1"/>
</dbReference>
<organism evidence="9 10">
    <name type="scientific">Gelidibacter gilvus</name>
    <dbReference type="NCBI Taxonomy" id="59602"/>
    <lineage>
        <taxon>Bacteria</taxon>
        <taxon>Pseudomonadati</taxon>
        <taxon>Bacteroidota</taxon>
        <taxon>Flavobacteriia</taxon>
        <taxon>Flavobacteriales</taxon>
        <taxon>Flavobacteriaceae</taxon>
        <taxon>Gelidibacter</taxon>
    </lineage>
</organism>
<dbReference type="Pfam" id="PF07980">
    <property type="entry name" value="SusD_RagB"/>
    <property type="match status" value="1"/>
</dbReference>
<dbReference type="EMBL" id="SDDZ01000014">
    <property type="protein sequence ID" value="RXJ45388.1"/>
    <property type="molecule type" value="Genomic_DNA"/>
</dbReference>
<dbReference type="Proteomes" id="UP000289792">
    <property type="component" value="Unassembled WGS sequence"/>
</dbReference>
<reference evidence="9 10" key="1">
    <citation type="submission" date="2019-01" db="EMBL/GenBank/DDBJ databases">
        <title>Genome sequence of the Antarctic species Gelidibacter gilvus ACAM 158(T).</title>
        <authorList>
            <person name="Bowman J.P."/>
        </authorList>
    </citation>
    <scope>NUCLEOTIDE SEQUENCE [LARGE SCALE GENOMIC DNA]</scope>
    <source>
        <strain evidence="9 10">IC158</strain>
    </source>
</reference>
<dbReference type="CDD" id="cd08977">
    <property type="entry name" value="SusD"/>
    <property type="match status" value="1"/>
</dbReference>
<evidence type="ECO:0000259" key="7">
    <source>
        <dbReference type="Pfam" id="PF07980"/>
    </source>
</evidence>
<dbReference type="PROSITE" id="PS51257">
    <property type="entry name" value="PROKAR_LIPOPROTEIN"/>
    <property type="match status" value="1"/>
</dbReference>
<evidence type="ECO:0000259" key="8">
    <source>
        <dbReference type="Pfam" id="PF14322"/>
    </source>
</evidence>
<sequence length="458" mass="52737">MKRILFYLVFLVVLTSCDDFLEVGFNTSELDTELVFENDNTALAALEGIYHELQSSGFASGNIQSVTFLGNVLADDAIDYNNTNDRYDFYTNSLRADNSTNYNIWSSAYKQLYNTNVLLEGIKENVDLSEATKNRIKGEAKFLRAFIYYYLVHLYDGVPLVLTTDYHINQNLACASTSEAHTQIQKDLEEALIYLPEDYVYSNNEHIRPTKYAAHTLLARLALWNEEYTQAVNYASKVIDSGKYSLTELDDVFKANSSESIWQLVPVMPNTGANEGNLFILQNNPNALNNRSSQSLTKDFLSIWEANDFRYQNWIAIYTEGNDDYYYPYKYKFKVKGGSEEYSMVLRLAELYLIRAEGYAKNGNPELALNDLNSIRNRAGLANRMITEVTDIEQTVLDERRRELFSEWGHRWLDLRRFGKSDEVLGQKKPTWQPHAKLLPIPEQDILRNPFLTQNSGY</sequence>
<evidence type="ECO:0000256" key="5">
    <source>
        <dbReference type="ARBA" id="ARBA00023136"/>
    </source>
</evidence>
<comment type="caution">
    <text evidence="9">The sequence shown here is derived from an EMBL/GenBank/DDBJ whole genome shotgun (WGS) entry which is preliminary data.</text>
</comment>
<dbReference type="InterPro" id="IPR011990">
    <property type="entry name" value="TPR-like_helical_dom_sf"/>
</dbReference>
<evidence type="ECO:0000256" key="4">
    <source>
        <dbReference type="ARBA" id="ARBA00022729"/>
    </source>
</evidence>
<dbReference type="Pfam" id="PF08139">
    <property type="entry name" value="LPAM_1"/>
    <property type="match status" value="1"/>
</dbReference>
<dbReference type="GO" id="GO:0009279">
    <property type="term" value="C:cell outer membrane"/>
    <property type="evidence" value="ECO:0007669"/>
    <property type="project" value="UniProtKB-SubCell"/>
</dbReference>
<name>A0A4Q0XD33_9FLAO</name>
<dbReference type="InterPro" id="IPR012944">
    <property type="entry name" value="SusD_RagB_dom"/>
</dbReference>